<gene>
    <name evidence="16" type="ORF">NADFUDRAFT_21503</name>
</gene>
<comment type="subunit">
    <text evidence="15">Cytoplasmic dynein consists of two catalytic heavy chains (HCs) and a number of non-catalytic subunits which present intermediate chains (ICs), light intermediate chains (LICs) and light chains (LCs).</text>
</comment>
<dbReference type="PROSITE" id="PS01239">
    <property type="entry name" value="DYNEIN_LIGHT_1"/>
    <property type="match status" value="1"/>
</dbReference>
<keyword evidence="14" id="KW-0539">Nucleus</keyword>
<keyword evidence="12 15" id="KW-0505">Motor protein</keyword>
<evidence type="ECO:0000256" key="15">
    <source>
        <dbReference type="RuleBase" id="RU365010"/>
    </source>
</evidence>
<evidence type="ECO:0000256" key="7">
    <source>
        <dbReference type="ARBA" id="ARBA00022816"/>
    </source>
</evidence>
<proteinExistence type="inferred from homology"/>
<dbReference type="Proteomes" id="UP000095009">
    <property type="component" value="Unassembled WGS sequence"/>
</dbReference>
<dbReference type="GO" id="GO:0005874">
    <property type="term" value="C:microtubule"/>
    <property type="evidence" value="ECO:0007669"/>
    <property type="project" value="UniProtKB-KW"/>
</dbReference>
<evidence type="ECO:0000256" key="5">
    <source>
        <dbReference type="ARBA" id="ARBA00022490"/>
    </source>
</evidence>
<dbReference type="InterPro" id="IPR019763">
    <property type="entry name" value="Dynein_light_1/2_CS"/>
</dbReference>
<dbReference type="Pfam" id="PF01221">
    <property type="entry name" value="Dynein_light"/>
    <property type="match status" value="1"/>
</dbReference>
<dbReference type="FunFam" id="3.30.740.10:FF:000005">
    <property type="entry name" value="Dynein light chain"/>
    <property type="match status" value="1"/>
</dbReference>
<keyword evidence="17" id="KW-1185">Reference proteome</keyword>
<dbReference type="GO" id="GO:0045505">
    <property type="term" value="F:dynein intermediate chain binding"/>
    <property type="evidence" value="ECO:0007669"/>
    <property type="project" value="TreeGrafter"/>
</dbReference>
<evidence type="ECO:0000256" key="11">
    <source>
        <dbReference type="ARBA" id="ARBA00023132"/>
    </source>
</evidence>
<sequence length="62" mass="7201">ALKNYSVEKDIAAYIKKQMDSNYGIPWHVIVGRSFGSFVSHESQHFIYFYIGHVAFLIFKTT</sequence>
<comment type="similarity">
    <text evidence="3 15">Belongs to the dynein light chain family.</text>
</comment>
<dbReference type="STRING" id="857566.A0A1E3PPY9"/>
<dbReference type="GO" id="GO:0015031">
    <property type="term" value="P:protein transport"/>
    <property type="evidence" value="ECO:0007669"/>
    <property type="project" value="UniProtKB-KW"/>
</dbReference>
<dbReference type="GO" id="GO:0051028">
    <property type="term" value="P:mRNA transport"/>
    <property type="evidence" value="ECO:0007669"/>
    <property type="project" value="UniProtKB-KW"/>
</dbReference>
<keyword evidence="13 15" id="KW-0206">Cytoskeleton</keyword>
<feature type="non-terminal residue" evidence="16">
    <location>
        <position position="1"/>
    </location>
</feature>
<keyword evidence="6 15" id="KW-0493">Microtubule</keyword>
<keyword evidence="9" id="KW-0811">Translocation</keyword>
<evidence type="ECO:0000313" key="17">
    <source>
        <dbReference type="Proteomes" id="UP000095009"/>
    </source>
</evidence>
<dbReference type="SMART" id="SM01375">
    <property type="entry name" value="Dynein_light"/>
    <property type="match status" value="1"/>
</dbReference>
<comment type="subcellular location">
    <subcellularLocation>
        <location evidence="1 15">Cytoplasm</location>
        <location evidence="1 15">Cytoskeleton</location>
    </subcellularLocation>
    <subcellularLocation>
        <location evidence="2">Nucleus</location>
        <location evidence="2">Nuclear pore complex</location>
    </subcellularLocation>
</comment>
<name>A0A1E3PPY9_9ASCO</name>
<evidence type="ECO:0000313" key="16">
    <source>
        <dbReference type="EMBL" id="ODQ67503.1"/>
    </source>
</evidence>
<dbReference type="OrthoDB" id="10033309at2759"/>
<evidence type="ECO:0000256" key="13">
    <source>
        <dbReference type="ARBA" id="ARBA00023212"/>
    </source>
</evidence>
<evidence type="ECO:0000256" key="6">
    <source>
        <dbReference type="ARBA" id="ARBA00022701"/>
    </source>
</evidence>
<evidence type="ECO:0000256" key="4">
    <source>
        <dbReference type="ARBA" id="ARBA00022448"/>
    </source>
</evidence>
<dbReference type="GO" id="GO:0005868">
    <property type="term" value="C:cytoplasmic dynein complex"/>
    <property type="evidence" value="ECO:0007669"/>
    <property type="project" value="TreeGrafter"/>
</dbReference>
<dbReference type="InterPro" id="IPR001372">
    <property type="entry name" value="Dynein_light_chain_typ-1/2"/>
</dbReference>
<keyword evidence="7" id="KW-0509">mRNA transport</keyword>
<evidence type="ECO:0000256" key="1">
    <source>
        <dbReference type="ARBA" id="ARBA00004245"/>
    </source>
</evidence>
<dbReference type="GO" id="GO:0005643">
    <property type="term" value="C:nuclear pore"/>
    <property type="evidence" value="ECO:0007669"/>
    <property type="project" value="UniProtKB-SubCell"/>
</dbReference>
<evidence type="ECO:0000256" key="12">
    <source>
        <dbReference type="ARBA" id="ARBA00023175"/>
    </source>
</evidence>
<dbReference type="Gene3D" id="3.30.740.10">
    <property type="entry name" value="Protein Inhibitor Of Neuronal Nitric Oxide Synthase"/>
    <property type="match status" value="1"/>
</dbReference>
<dbReference type="AlphaFoldDB" id="A0A1E3PPY9"/>
<reference evidence="16 17" key="1">
    <citation type="journal article" date="2016" name="Proc. Natl. Acad. Sci. U.S.A.">
        <title>Comparative genomics of biotechnologically important yeasts.</title>
        <authorList>
            <person name="Riley R."/>
            <person name="Haridas S."/>
            <person name="Wolfe K.H."/>
            <person name="Lopes M.R."/>
            <person name="Hittinger C.T."/>
            <person name="Goeker M."/>
            <person name="Salamov A.A."/>
            <person name="Wisecaver J.H."/>
            <person name="Long T.M."/>
            <person name="Calvey C.H."/>
            <person name="Aerts A.L."/>
            <person name="Barry K.W."/>
            <person name="Choi C."/>
            <person name="Clum A."/>
            <person name="Coughlan A.Y."/>
            <person name="Deshpande S."/>
            <person name="Douglass A.P."/>
            <person name="Hanson S.J."/>
            <person name="Klenk H.-P."/>
            <person name="LaButti K.M."/>
            <person name="Lapidus A."/>
            <person name="Lindquist E.A."/>
            <person name="Lipzen A.M."/>
            <person name="Meier-Kolthoff J.P."/>
            <person name="Ohm R.A."/>
            <person name="Otillar R.P."/>
            <person name="Pangilinan J.L."/>
            <person name="Peng Y."/>
            <person name="Rokas A."/>
            <person name="Rosa C.A."/>
            <person name="Scheuner C."/>
            <person name="Sibirny A.A."/>
            <person name="Slot J.C."/>
            <person name="Stielow J.B."/>
            <person name="Sun H."/>
            <person name="Kurtzman C.P."/>
            <person name="Blackwell M."/>
            <person name="Grigoriev I.V."/>
            <person name="Jeffries T.W."/>
        </authorList>
    </citation>
    <scope>NUCLEOTIDE SEQUENCE [LARGE SCALE GENOMIC DNA]</scope>
    <source>
        <strain evidence="16 17">DSM 6958</strain>
    </source>
</reference>
<keyword evidence="8" id="KW-0653">Protein transport</keyword>
<evidence type="ECO:0000256" key="8">
    <source>
        <dbReference type="ARBA" id="ARBA00022927"/>
    </source>
</evidence>
<dbReference type="EMBL" id="KV454407">
    <property type="protein sequence ID" value="ODQ67503.1"/>
    <property type="molecule type" value="Genomic_DNA"/>
</dbReference>
<evidence type="ECO:0000256" key="14">
    <source>
        <dbReference type="ARBA" id="ARBA00023242"/>
    </source>
</evidence>
<dbReference type="PANTHER" id="PTHR11886:SF35">
    <property type="entry name" value="DYNEIN LIGHT CHAIN"/>
    <property type="match status" value="1"/>
</dbReference>
<dbReference type="SUPFAM" id="SSF54648">
    <property type="entry name" value="DLC"/>
    <property type="match status" value="1"/>
</dbReference>
<keyword evidence="11" id="KW-0906">Nuclear pore complex</keyword>
<keyword evidence="4 15" id="KW-0813">Transport</keyword>
<dbReference type="GO" id="GO:0007017">
    <property type="term" value="P:microtubule-based process"/>
    <property type="evidence" value="ECO:0007669"/>
    <property type="project" value="InterPro"/>
</dbReference>
<organism evidence="16 17">
    <name type="scientific">Nadsonia fulvescens var. elongata DSM 6958</name>
    <dbReference type="NCBI Taxonomy" id="857566"/>
    <lineage>
        <taxon>Eukaryota</taxon>
        <taxon>Fungi</taxon>
        <taxon>Dikarya</taxon>
        <taxon>Ascomycota</taxon>
        <taxon>Saccharomycotina</taxon>
        <taxon>Dipodascomycetes</taxon>
        <taxon>Dipodascales</taxon>
        <taxon>Dipodascales incertae sedis</taxon>
        <taxon>Nadsonia</taxon>
    </lineage>
</organism>
<evidence type="ECO:0000256" key="9">
    <source>
        <dbReference type="ARBA" id="ARBA00023010"/>
    </source>
</evidence>
<evidence type="ECO:0000256" key="10">
    <source>
        <dbReference type="ARBA" id="ARBA00023017"/>
    </source>
</evidence>
<keyword evidence="5 15" id="KW-0963">Cytoplasm</keyword>
<dbReference type="PANTHER" id="PTHR11886">
    <property type="entry name" value="DYNEIN LIGHT CHAIN"/>
    <property type="match status" value="1"/>
</dbReference>
<accession>A0A1E3PPY9</accession>
<keyword evidence="10 15" id="KW-0243">Dynein</keyword>
<evidence type="ECO:0000256" key="3">
    <source>
        <dbReference type="ARBA" id="ARBA00010156"/>
    </source>
</evidence>
<protein>
    <recommendedName>
        <fullName evidence="15">Dynein light chain</fullName>
    </recommendedName>
</protein>
<comment type="function">
    <text evidence="15">Acts as one of several non-catalytic accessory components of the cytoplasmic dynein complex that are thought to be involved in linking dynein to cargos and to adapter proteins that regulate dynein function. Cytoplasmic dynein acts as a motor for the intracellular retrograde motility of vesicles and organelles along microtubules. May play a role in changing or maintaining the spatial distribution of cytoskeletal structures.</text>
</comment>
<evidence type="ECO:0000256" key="2">
    <source>
        <dbReference type="ARBA" id="ARBA00004567"/>
    </source>
</evidence>
<dbReference type="InterPro" id="IPR037177">
    <property type="entry name" value="DLC_sf"/>
</dbReference>